<evidence type="ECO:0000313" key="2">
    <source>
        <dbReference type="EMBL" id="KAF6437937.1"/>
    </source>
</evidence>
<dbReference type="Proteomes" id="UP000550707">
    <property type="component" value="Unassembled WGS sequence"/>
</dbReference>
<proteinExistence type="predicted"/>
<comment type="caution">
    <text evidence="2">The sequence shown here is derived from an EMBL/GenBank/DDBJ whole genome shotgun (WGS) entry which is preliminary data.</text>
</comment>
<dbReference type="EMBL" id="JACASF010000013">
    <property type="protein sequence ID" value="KAF6437937.1"/>
    <property type="molecule type" value="Genomic_DNA"/>
</dbReference>
<protein>
    <submittedName>
        <fullName evidence="2">Uncharacterized protein</fullName>
    </submittedName>
</protein>
<evidence type="ECO:0000313" key="3">
    <source>
        <dbReference type="Proteomes" id="UP000550707"/>
    </source>
</evidence>
<feature type="region of interest" description="Disordered" evidence="1">
    <location>
        <begin position="125"/>
        <end position="145"/>
    </location>
</feature>
<reference evidence="2 3" key="1">
    <citation type="journal article" date="2020" name="Nature">
        <title>Six reference-quality genomes reveal evolution of bat adaptations.</title>
        <authorList>
            <person name="Jebb D."/>
            <person name="Huang Z."/>
            <person name="Pippel M."/>
            <person name="Hughes G.M."/>
            <person name="Lavrichenko K."/>
            <person name="Devanna P."/>
            <person name="Winkler S."/>
            <person name="Jermiin L.S."/>
            <person name="Skirmuntt E.C."/>
            <person name="Katzourakis A."/>
            <person name="Burkitt-Gray L."/>
            <person name="Ray D.A."/>
            <person name="Sullivan K.A.M."/>
            <person name="Roscito J.G."/>
            <person name="Kirilenko B.M."/>
            <person name="Davalos L.M."/>
            <person name="Corthals A.P."/>
            <person name="Power M.L."/>
            <person name="Jones G."/>
            <person name="Ransome R.D."/>
            <person name="Dechmann D.K.N."/>
            <person name="Locatelli A.G."/>
            <person name="Puechmaille S.J."/>
            <person name="Fedrigo O."/>
            <person name="Jarvis E.D."/>
            <person name="Hiller M."/>
            <person name="Vernes S.C."/>
            <person name="Myers E.W."/>
            <person name="Teeling E.C."/>
        </authorList>
    </citation>
    <scope>NUCLEOTIDE SEQUENCE [LARGE SCALE GENOMIC DNA]</scope>
    <source>
        <strain evidence="2">MMolMol1</strain>
        <tissue evidence="2">Muscle</tissue>
    </source>
</reference>
<sequence>MFPLGYERKTISLFIAKSLSPISSSCGHSNFVISSLPAAAAFPITSKACCPWVAATLAVVIGFITRRYHITSITWAAAFFTTPASAATESVVIPSATISSAVLPSATSQQQPQPLHLQACCQPARSPPQLSRSLPAFPLDDRRVE</sequence>
<accession>A0A7J8ER25</accession>
<gene>
    <name evidence="2" type="ORF">HJG59_008658</name>
</gene>
<dbReference type="AlphaFoldDB" id="A0A7J8ER25"/>
<keyword evidence="3" id="KW-1185">Reference proteome</keyword>
<dbReference type="InParanoid" id="A0A7J8ER25"/>
<evidence type="ECO:0000256" key="1">
    <source>
        <dbReference type="SAM" id="MobiDB-lite"/>
    </source>
</evidence>
<name>A0A7J8ER25_MOLMO</name>
<organism evidence="2 3">
    <name type="scientific">Molossus molossus</name>
    <name type="common">Pallas' mastiff bat</name>
    <name type="synonym">Vespertilio molossus</name>
    <dbReference type="NCBI Taxonomy" id="27622"/>
    <lineage>
        <taxon>Eukaryota</taxon>
        <taxon>Metazoa</taxon>
        <taxon>Chordata</taxon>
        <taxon>Craniata</taxon>
        <taxon>Vertebrata</taxon>
        <taxon>Euteleostomi</taxon>
        <taxon>Mammalia</taxon>
        <taxon>Eutheria</taxon>
        <taxon>Laurasiatheria</taxon>
        <taxon>Chiroptera</taxon>
        <taxon>Yangochiroptera</taxon>
        <taxon>Molossidae</taxon>
        <taxon>Molossus</taxon>
    </lineage>
</organism>